<name>A0A844C1K2_9LACT</name>
<evidence type="ECO:0000313" key="2">
    <source>
        <dbReference type="EMBL" id="MRI82586.1"/>
    </source>
</evidence>
<dbReference type="EMBL" id="WJQR01000014">
    <property type="protein sequence ID" value="MRI82586.1"/>
    <property type="molecule type" value="Genomic_DNA"/>
</dbReference>
<organism evidence="2 3">
    <name type="scientific">Fundicoccus ignavus</name>
    <dbReference type="NCBI Taxonomy" id="2664442"/>
    <lineage>
        <taxon>Bacteria</taxon>
        <taxon>Bacillati</taxon>
        <taxon>Bacillota</taxon>
        <taxon>Bacilli</taxon>
        <taxon>Lactobacillales</taxon>
        <taxon>Aerococcaceae</taxon>
        <taxon>Fundicoccus</taxon>
    </lineage>
</organism>
<keyword evidence="1" id="KW-0812">Transmembrane</keyword>
<feature type="transmembrane region" description="Helical" evidence="1">
    <location>
        <begin position="68"/>
        <end position="87"/>
    </location>
</feature>
<comment type="caution">
    <text evidence="2">The sequence shown here is derived from an EMBL/GenBank/DDBJ whole genome shotgun (WGS) entry which is preliminary data.</text>
</comment>
<evidence type="ECO:0000256" key="1">
    <source>
        <dbReference type="SAM" id="Phobius"/>
    </source>
</evidence>
<protein>
    <submittedName>
        <fullName evidence="2">Uncharacterized protein</fullName>
    </submittedName>
</protein>
<feature type="transmembrane region" description="Helical" evidence="1">
    <location>
        <begin position="107"/>
        <end position="132"/>
    </location>
</feature>
<accession>A0A844C1K2</accession>
<keyword evidence="1" id="KW-1133">Transmembrane helix</keyword>
<proteinExistence type="predicted"/>
<sequence length="141" mass="14997">MHTQRLVIALAALVGLFTCTLPWLKVLNQGIPGIEGDGLFSVIAFVVILVLVFIGNKRQLLSTGLKRAVLIFGLLATSFPMFVFFNFQSTLSDTKASLADNPFGSLAMSAASVAPGLYLTALMGLAIAFLAVKSDLFDRSA</sequence>
<evidence type="ECO:0000313" key="3">
    <source>
        <dbReference type="Proteomes" id="UP000469870"/>
    </source>
</evidence>
<dbReference type="Proteomes" id="UP000469870">
    <property type="component" value="Unassembled WGS sequence"/>
</dbReference>
<dbReference type="AlphaFoldDB" id="A0A844C1K2"/>
<reference evidence="2 3" key="1">
    <citation type="submission" date="2019-11" db="EMBL/GenBank/DDBJ databases">
        <title>Characterisation of Fundicoccus ignavus gen. nov. sp. nov., a novel genus of the family Aerococcaceae isolated from bulk tank milk.</title>
        <authorList>
            <person name="Siebert A."/>
            <person name="Huptas C."/>
            <person name="Wenning M."/>
            <person name="Scherer S."/>
            <person name="Doll E.V."/>
        </authorList>
    </citation>
    <scope>NUCLEOTIDE SEQUENCE [LARGE SCALE GENOMIC DNA]</scope>
    <source>
        <strain evidence="2 3">DSM 109653</strain>
    </source>
</reference>
<feature type="transmembrane region" description="Helical" evidence="1">
    <location>
        <begin position="38"/>
        <end position="56"/>
    </location>
</feature>
<dbReference type="RefSeq" id="WP_153862657.1">
    <property type="nucleotide sequence ID" value="NZ_WJQR01000014.1"/>
</dbReference>
<gene>
    <name evidence="2" type="ORF">GIY11_11255</name>
</gene>
<keyword evidence="1" id="KW-0472">Membrane</keyword>